<evidence type="ECO:0000313" key="1">
    <source>
        <dbReference type="EMBL" id="KYF70905.1"/>
    </source>
</evidence>
<dbReference type="EMBL" id="JEMA01000369">
    <property type="protein sequence ID" value="KYF70905.1"/>
    <property type="molecule type" value="Genomic_DNA"/>
</dbReference>
<sequence>MGAGTRAGEPAWSVGAEVCAGLGAQVKVVNGEVQGCITSSSAEPLAVFRWTYTGLDTELNYNVLEYSGGNLVGQSGWMPPTLSNGCPRW</sequence>
<organism evidence="1 2">
    <name type="scientific">Sorangium cellulosum</name>
    <name type="common">Polyangium cellulosum</name>
    <dbReference type="NCBI Taxonomy" id="56"/>
    <lineage>
        <taxon>Bacteria</taxon>
        <taxon>Pseudomonadati</taxon>
        <taxon>Myxococcota</taxon>
        <taxon>Polyangia</taxon>
        <taxon>Polyangiales</taxon>
        <taxon>Polyangiaceae</taxon>
        <taxon>Sorangium</taxon>
    </lineage>
</organism>
<dbReference type="AlphaFoldDB" id="A0A150QSB7"/>
<gene>
    <name evidence="1" type="ORF">BE15_31895</name>
</gene>
<comment type="caution">
    <text evidence="1">The sequence shown here is derived from an EMBL/GenBank/DDBJ whole genome shotgun (WGS) entry which is preliminary data.</text>
</comment>
<reference evidence="1 2" key="1">
    <citation type="submission" date="2014-02" db="EMBL/GenBank/DDBJ databases">
        <title>The small core and large imbalanced accessory genome model reveals a collaborative survival strategy of Sorangium cellulosum strains in nature.</title>
        <authorList>
            <person name="Han K."/>
            <person name="Peng R."/>
            <person name="Blom J."/>
            <person name="Li Y.-Z."/>
        </authorList>
    </citation>
    <scope>NUCLEOTIDE SEQUENCE [LARGE SCALE GENOMIC DNA]</scope>
    <source>
        <strain evidence="1 2">So0008-312</strain>
    </source>
</reference>
<accession>A0A150QSB7</accession>
<name>A0A150QSB7_SORCE</name>
<proteinExistence type="predicted"/>
<dbReference type="Proteomes" id="UP000075260">
    <property type="component" value="Unassembled WGS sequence"/>
</dbReference>
<evidence type="ECO:0000313" key="2">
    <source>
        <dbReference type="Proteomes" id="UP000075260"/>
    </source>
</evidence>
<protein>
    <submittedName>
        <fullName evidence="1">Uncharacterized protein</fullName>
    </submittedName>
</protein>